<dbReference type="AlphaFoldDB" id="B3EDS8"/>
<name>B3EDS8_CHLL2</name>
<reference evidence="1 2" key="1">
    <citation type="submission" date="2008-05" db="EMBL/GenBank/DDBJ databases">
        <title>Complete sequence of Chlorobium limicola DSM 245.</title>
        <authorList>
            <consortium name="US DOE Joint Genome Institute"/>
            <person name="Lucas S."/>
            <person name="Copeland A."/>
            <person name="Lapidus A."/>
            <person name="Glavina del Rio T."/>
            <person name="Dalin E."/>
            <person name="Tice H."/>
            <person name="Bruce D."/>
            <person name="Goodwin L."/>
            <person name="Pitluck S."/>
            <person name="Schmutz J."/>
            <person name="Larimer F."/>
            <person name="Land M."/>
            <person name="Hauser L."/>
            <person name="Kyrpides N."/>
            <person name="Ovchinnikova G."/>
            <person name="Zhao F."/>
            <person name="Li T."/>
            <person name="Liu Z."/>
            <person name="Overmann J."/>
            <person name="Bryant D.A."/>
            <person name="Richardson P."/>
        </authorList>
    </citation>
    <scope>NUCLEOTIDE SEQUENCE [LARGE SCALE GENOMIC DNA]</scope>
    <source>
        <strain evidence="2">DSM 245 / NBRC 103803 / 6330</strain>
    </source>
</reference>
<evidence type="ECO:0000313" key="1">
    <source>
        <dbReference type="EMBL" id="ACD89158.1"/>
    </source>
</evidence>
<accession>B3EDS8</accession>
<dbReference type="EMBL" id="CP001097">
    <property type="protein sequence ID" value="ACD89158.1"/>
    <property type="molecule type" value="Genomic_DNA"/>
</dbReference>
<organism evidence="1 2">
    <name type="scientific">Chlorobium limicola (strain DSM 245 / NBRC 103803 / 6330)</name>
    <dbReference type="NCBI Taxonomy" id="290315"/>
    <lineage>
        <taxon>Bacteria</taxon>
        <taxon>Pseudomonadati</taxon>
        <taxon>Chlorobiota</taxon>
        <taxon>Chlorobiia</taxon>
        <taxon>Chlorobiales</taxon>
        <taxon>Chlorobiaceae</taxon>
        <taxon>Chlorobium/Pelodictyon group</taxon>
        <taxon>Chlorobium</taxon>
    </lineage>
</organism>
<evidence type="ECO:0000313" key="2">
    <source>
        <dbReference type="Proteomes" id="UP000008841"/>
    </source>
</evidence>
<dbReference type="KEGG" id="cli:Clim_0050"/>
<dbReference type="RefSeq" id="WP_012465039.1">
    <property type="nucleotide sequence ID" value="NC_010803.1"/>
</dbReference>
<dbReference type="HOGENOM" id="CLU_1438730_0_0_10"/>
<dbReference type="eggNOG" id="ENOG50337NZ">
    <property type="taxonomic scope" value="Bacteria"/>
</dbReference>
<sequence length="199" mass="22004">MDTESFTLRDFFGNETISDAALENLHGKKVIREVADDMHEAVPEGKGHAVVNAVARHLDDLLGIEVSDILLRAWKKYEDLGRYDDPLRYPPDQLFLVPLTEHTISSKHKPALEIAAGKLFKKTIPFDIALELELTGFILEIQGGKIRTILTGECRGKGTVYCMGTLLINRESGEIRLPGSITLGDGIPIVTERVQKSPA</sequence>
<dbReference type="Proteomes" id="UP000008841">
    <property type="component" value="Chromosome"/>
</dbReference>
<dbReference type="OrthoDB" id="598004at2"/>
<gene>
    <name evidence="1" type="ordered locus">Clim_0050</name>
</gene>
<protein>
    <submittedName>
        <fullName evidence="1">Uncharacterized protein</fullName>
    </submittedName>
</protein>
<proteinExistence type="predicted"/>